<reference evidence="7" key="1">
    <citation type="submission" date="2018-11" db="EMBL/GenBank/DDBJ databases">
        <authorList>
            <person name="Xia H."/>
        </authorList>
    </citation>
    <scope>NUCLEOTIDE SEQUENCE</scope>
    <source>
        <strain evidence="7">FtPinG0006322300.01</strain>
    </source>
</reference>
<dbReference type="AlphaFoldDB" id="A0A4V1I1W6"/>
<dbReference type="SMART" id="SM00774">
    <property type="entry name" value="WRKY"/>
    <property type="match status" value="1"/>
</dbReference>
<evidence type="ECO:0000313" key="7">
    <source>
        <dbReference type="EMBL" id="QCV57353.1"/>
    </source>
</evidence>
<dbReference type="PROSITE" id="PS50811">
    <property type="entry name" value="WRKY"/>
    <property type="match status" value="1"/>
</dbReference>
<accession>A0A4V1I1W6</accession>
<keyword evidence="2" id="KW-0805">Transcription regulation</keyword>
<dbReference type="InterPro" id="IPR003657">
    <property type="entry name" value="WRKY_dom"/>
</dbReference>
<sequence>MVDQRRTQEERYIMAPMHNMDTKEQLVLSRQTHMQNQQHLQNLQHLQYLQQVHQELVREQHPMMQTVPRSVKIGVPQKRKGPSKIKTVYMVPAANIHAVDRWAWRKYGQKPIKDATFPRSYYKCSSSKECNARKQVEMCKLEPEIYLVTYIGDHIHPSPIQPAQMPESILASLFPPVPPQSNIPLFQLHQQPEIFSSEPFKLPEAPSMLSETTLVPEEIPLKSSKIPTISEIMSAPIEKEVEDLLIPNMSKFVDEDTWGAMEELEMWKNWNSNYEPGSGIGFDSFGTTLKNWNNKNVDDSG</sequence>
<dbReference type="Pfam" id="PF03106">
    <property type="entry name" value="WRKY"/>
    <property type="match status" value="1"/>
</dbReference>
<evidence type="ECO:0000256" key="4">
    <source>
        <dbReference type="ARBA" id="ARBA00023163"/>
    </source>
</evidence>
<dbReference type="GO" id="GO:0000976">
    <property type="term" value="F:transcription cis-regulatory region binding"/>
    <property type="evidence" value="ECO:0007669"/>
    <property type="project" value="TreeGrafter"/>
</dbReference>
<dbReference type="GO" id="GO:0003700">
    <property type="term" value="F:DNA-binding transcription factor activity"/>
    <property type="evidence" value="ECO:0007669"/>
    <property type="project" value="InterPro"/>
</dbReference>
<keyword evidence="5" id="KW-0539">Nucleus</keyword>
<dbReference type="EMBL" id="MK161346">
    <property type="protein sequence ID" value="QCV57353.1"/>
    <property type="molecule type" value="mRNA"/>
</dbReference>
<name>A0A4V1I1W6_FAGTA</name>
<dbReference type="PANTHER" id="PTHR32096:SF61">
    <property type="entry name" value="WRKY TRANSCRIPTION FACTOR 22"/>
    <property type="match status" value="1"/>
</dbReference>
<keyword evidence="3" id="KW-0238">DNA-binding</keyword>
<proteinExistence type="evidence at transcript level"/>
<organism evidence="7">
    <name type="scientific">Fagopyrum tataricum</name>
    <name type="common">Tartarian buckwheat</name>
    <name type="synonym">Polygonum tataricum</name>
    <dbReference type="NCBI Taxonomy" id="62330"/>
    <lineage>
        <taxon>Eukaryota</taxon>
        <taxon>Viridiplantae</taxon>
        <taxon>Streptophyta</taxon>
        <taxon>Embryophyta</taxon>
        <taxon>Tracheophyta</taxon>
        <taxon>Spermatophyta</taxon>
        <taxon>Magnoliopsida</taxon>
        <taxon>eudicotyledons</taxon>
        <taxon>Gunneridae</taxon>
        <taxon>Pentapetalae</taxon>
        <taxon>Caryophyllales</taxon>
        <taxon>Polygonaceae</taxon>
        <taxon>Polygonoideae</taxon>
        <taxon>Fagopyreae</taxon>
        <taxon>Fagopyrum</taxon>
    </lineage>
</organism>
<dbReference type="InterPro" id="IPR036576">
    <property type="entry name" value="WRKY_dom_sf"/>
</dbReference>
<keyword evidence="4" id="KW-0804">Transcription</keyword>
<dbReference type="Gene3D" id="2.20.25.80">
    <property type="entry name" value="WRKY domain"/>
    <property type="match status" value="1"/>
</dbReference>
<dbReference type="PANTHER" id="PTHR32096">
    <property type="entry name" value="WRKY TRANSCRIPTION FACTOR 30-RELATED-RELATED"/>
    <property type="match status" value="1"/>
</dbReference>
<evidence type="ECO:0000259" key="6">
    <source>
        <dbReference type="PROSITE" id="PS50811"/>
    </source>
</evidence>
<evidence type="ECO:0000256" key="1">
    <source>
        <dbReference type="ARBA" id="ARBA00004123"/>
    </source>
</evidence>
<dbReference type="InterPro" id="IPR044810">
    <property type="entry name" value="WRKY_plant"/>
</dbReference>
<evidence type="ECO:0000256" key="3">
    <source>
        <dbReference type="ARBA" id="ARBA00023125"/>
    </source>
</evidence>
<comment type="subcellular location">
    <subcellularLocation>
        <location evidence="1">Nucleus</location>
    </subcellularLocation>
</comment>
<protein>
    <submittedName>
        <fullName evidence="7">WRKY transcription factor</fullName>
    </submittedName>
</protein>
<feature type="domain" description="WRKY" evidence="6">
    <location>
        <begin position="100"/>
        <end position="159"/>
    </location>
</feature>
<dbReference type="GO" id="GO:0005634">
    <property type="term" value="C:nucleus"/>
    <property type="evidence" value="ECO:0007669"/>
    <property type="project" value="UniProtKB-SubCell"/>
</dbReference>
<evidence type="ECO:0000256" key="2">
    <source>
        <dbReference type="ARBA" id="ARBA00023015"/>
    </source>
</evidence>
<dbReference type="SUPFAM" id="SSF118290">
    <property type="entry name" value="WRKY DNA-binding domain"/>
    <property type="match status" value="1"/>
</dbReference>
<evidence type="ECO:0000256" key="5">
    <source>
        <dbReference type="ARBA" id="ARBA00023242"/>
    </source>
</evidence>